<dbReference type="EMBL" id="AP021936">
    <property type="protein sequence ID" value="BBQ48726.1"/>
    <property type="molecule type" value="Genomic_DNA"/>
</dbReference>
<protein>
    <recommendedName>
        <fullName evidence="3">TonB C-terminal domain-containing protein</fullName>
    </recommendedName>
</protein>
<organism evidence="1 2">
    <name type="scientific">Acinetobacter pittii</name>
    <name type="common">Acinetobacter genomosp. 3</name>
    <dbReference type="NCBI Taxonomy" id="48296"/>
    <lineage>
        <taxon>Bacteria</taxon>
        <taxon>Pseudomonadati</taxon>
        <taxon>Pseudomonadota</taxon>
        <taxon>Gammaproteobacteria</taxon>
        <taxon>Moraxellales</taxon>
        <taxon>Moraxellaceae</taxon>
        <taxon>Acinetobacter</taxon>
        <taxon>Acinetobacter calcoaceticus/baumannii complex</taxon>
    </lineage>
</organism>
<evidence type="ECO:0000313" key="2">
    <source>
        <dbReference type="Proteomes" id="UP000515758"/>
    </source>
</evidence>
<dbReference type="RefSeq" id="WP_017403358.1">
    <property type="nucleotide sequence ID" value="NZ_AP021936.1"/>
</dbReference>
<evidence type="ECO:0008006" key="3">
    <source>
        <dbReference type="Google" id="ProtNLM"/>
    </source>
</evidence>
<dbReference type="AlphaFoldDB" id="A0A1C2UG16"/>
<accession>A0A1C2UG16</accession>
<proteinExistence type="predicted"/>
<evidence type="ECO:0000313" key="1">
    <source>
        <dbReference type="EMBL" id="BBQ48726.1"/>
    </source>
</evidence>
<gene>
    <name evidence="1" type="ORF">WP2W18E11_17240</name>
</gene>
<reference evidence="1 2" key="1">
    <citation type="submission" date="2019-12" db="EMBL/GenBank/DDBJ databases">
        <title>complete genome sequences of Acinetobacter pittii str. WP2-W18-ESBL-11 isolated from wastewater treatment plant effluent.</title>
        <authorList>
            <person name="Sekizuka T."/>
            <person name="Itokawa K."/>
            <person name="Yatsu K."/>
            <person name="Inamine Y."/>
            <person name="Kuroda M."/>
        </authorList>
    </citation>
    <scope>NUCLEOTIDE SEQUENCE [LARGE SCALE GENOMIC DNA]</scope>
    <source>
        <strain evidence="1 2">WP2-W18-ESBL-11</strain>
    </source>
</reference>
<sequence length="115" mass="13198">MIKRYLVKGLFVLTLGMSVYGNDKVPSTHISKSAPKDLTAEARIKLYKNGSFEVVLTKSSGDLEQDEKILKMIRAANFMKFQEKLNLRYKNLDYPVYFTQPFIITPATDEVKTEE</sequence>
<dbReference type="Pfam" id="PF13103">
    <property type="entry name" value="TonB_2"/>
    <property type="match status" value="1"/>
</dbReference>
<dbReference type="Proteomes" id="UP000515758">
    <property type="component" value="Chromosome"/>
</dbReference>
<name>A0A1C2UG16_ACIPI</name>
<accession>A0A1H8V0Z8</accession>